<organism evidence="2 3">
    <name type="scientific">Synchytrium microbalum</name>
    <dbReference type="NCBI Taxonomy" id="1806994"/>
    <lineage>
        <taxon>Eukaryota</taxon>
        <taxon>Fungi</taxon>
        <taxon>Fungi incertae sedis</taxon>
        <taxon>Chytridiomycota</taxon>
        <taxon>Chytridiomycota incertae sedis</taxon>
        <taxon>Chytridiomycetes</taxon>
        <taxon>Synchytriales</taxon>
        <taxon>Synchytriaceae</taxon>
        <taxon>Synchytrium</taxon>
    </lineage>
</organism>
<gene>
    <name evidence="2" type="ORF">SmJEL517_g00235</name>
</gene>
<dbReference type="GO" id="GO:0005634">
    <property type="term" value="C:nucleus"/>
    <property type="evidence" value="ECO:0007669"/>
    <property type="project" value="TreeGrafter"/>
</dbReference>
<sequence length="254" mass="28471">MSKKDQNSSVHIAGAVLASLQFDMLNEEREIEGFLIGQVVKRTIDEISDHARDASSRIETRIIVTGHIPSTRKCYDMLGQVDYTLLNSLMADKKDSVLGYFKFRRNTRMDVSLREAAVYDSLLKRPVTNVDLSLLECQLLCIVTAHPPETSTLTLDFSFYNKTATSTTFQRLPLVIGNLVESTQAQYHAFASTMPAQSPLDAAMASFSLNYVQDYINIYKQSIGMLTTAADELLESEAELARLRELVANQMQQN</sequence>
<dbReference type="GeneID" id="42001462"/>
<dbReference type="GO" id="GO:0031593">
    <property type="term" value="F:polyubiquitin modification-dependent protein binding"/>
    <property type="evidence" value="ECO:0007669"/>
    <property type="project" value="TreeGrafter"/>
</dbReference>
<proteinExistence type="predicted"/>
<protein>
    <recommendedName>
        <fullName evidence="4">JAB1/MPN/MOV34 metalloenzyme domain-containing protein</fullName>
    </recommendedName>
</protein>
<dbReference type="AlphaFoldDB" id="A0A507CES9"/>
<evidence type="ECO:0000313" key="2">
    <source>
        <dbReference type="EMBL" id="TPX37991.1"/>
    </source>
</evidence>
<accession>A0A507CES9</accession>
<comment type="caution">
    <text evidence="2">The sequence shown here is derived from an EMBL/GenBank/DDBJ whole genome shotgun (WGS) entry which is preliminary data.</text>
</comment>
<reference evidence="2 3" key="1">
    <citation type="journal article" date="2019" name="Sci. Rep.">
        <title>Comparative genomics of chytrid fungi reveal insights into the obligate biotrophic and pathogenic lifestyle of Synchytrium endobioticum.</title>
        <authorList>
            <person name="van de Vossenberg B.T.L.H."/>
            <person name="Warris S."/>
            <person name="Nguyen H.D.T."/>
            <person name="van Gent-Pelzer M.P.E."/>
            <person name="Joly D.L."/>
            <person name="van de Geest H.C."/>
            <person name="Bonants P.J.M."/>
            <person name="Smith D.S."/>
            <person name="Levesque C.A."/>
            <person name="van der Lee T.A.J."/>
        </authorList>
    </citation>
    <scope>NUCLEOTIDE SEQUENCE [LARGE SCALE GENOMIC DNA]</scope>
    <source>
        <strain evidence="2 3">JEL517</strain>
    </source>
</reference>
<dbReference type="RefSeq" id="XP_031027706.1">
    <property type="nucleotide sequence ID" value="XM_031166165.1"/>
</dbReference>
<dbReference type="Pfam" id="PF21125">
    <property type="entry name" value="MPN_2A_DUB_like"/>
    <property type="match status" value="1"/>
</dbReference>
<dbReference type="PRINTS" id="PR02051">
    <property type="entry name" value="PROTEINF175"/>
</dbReference>
<dbReference type="Proteomes" id="UP000319731">
    <property type="component" value="Unassembled WGS sequence"/>
</dbReference>
<evidence type="ECO:0008006" key="4">
    <source>
        <dbReference type="Google" id="ProtNLM"/>
    </source>
</evidence>
<feature type="coiled-coil region" evidence="1">
    <location>
        <begin position="226"/>
        <end position="253"/>
    </location>
</feature>
<dbReference type="OrthoDB" id="6358435at2759"/>
<dbReference type="PANTHER" id="PTHR31728:SF5">
    <property type="entry name" value="OS07G0540200 PROTEIN"/>
    <property type="match status" value="1"/>
</dbReference>
<keyword evidence="1" id="KW-0175">Coiled coil</keyword>
<evidence type="ECO:0000313" key="3">
    <source>
        <dbReference type="Proteomes" id="UP000319731"/>
    </source>
</evidence>
<dbReference type="PANTHER" id="PTHR31728">
    <property type="entry name" value="ABRAXAS FAMILY MEMBER"/>
    <property type="match status" value="1"/>
</dbReference>
<dbReference type="EMBL" id="QEAO01000001">
    <property type="protein sequence ID" value="TPX37991.1"/>
    <property type="molecule type" value="Genomic_DNA"/>
</dbReference>
<evidence type="ECO:0000256" key="1">
    <source>
        <dbReference type="SAM" id="Coils"/>
    </source>
</evidence>
<keyword evidence="3" id="KW-1185">Reference proteome</keyword>
<name>A0A507CES9_9FUNG</name>
<dbReference type="InterPro" id="IPR023238">
    <property type="entry name" value="FAM175"/>
</dbReference>
<dbReference type="STRING" id="1806994.A0A507CES9"/>